<evidence type="ECO:0000313" key="2">
    <source>
        <dbReference type="Proteomes" id="UP001163324"/>
    </source>
</evidence>
<proteinExistence type="predicted"/>
<gene>
    <name evidence="1" type="ORF">N3K66_001010</name>
</gene>
<organism evidence="1 2">
    <name type="scientific">Trichothecium roseum</name>
    <dbReference type="NCBI Taxonomy" id="47278"/>
    <lineage>
        <taxon>Eukaryota</taxon>
        <taxon>Fungi</taxon>
        <taxon>Dikarya</taxon>
        <taxon>Ascomycota</taxon>
        <taxon>Pezizomycotina</taxon>
        <taxon>Sordariomycetes</taxon>
        <taxon>Hypocreomycetidae</taxon>
        <taxon>Hypocreales</taxon>
        <taxon>Hypocreales incertae sedis</taxon>
        <taxon>Trichothecium</taxon>
    </lineage>
</organism>
<protein>
    <submittedName>
        <fullName evidence="1">Uncharacterized protein</fullName>
    </submittedName>
</protein>
<dbReference type="Proteomes" id="UP001163324">
    <property type="component" value="Chromosome 1"/>
</dbReference>
<dbReference type="EMBL" id="CM047940">
    <property type="protein sequence ID" value="KAI9904481.1"/>
    <property type="molecule type" value="Genomic_DNA"/>
</dbReference>
<keyword evidence="2" id="KW-1185">Reference proteome</keyword>
<reference evidence="1" key="1">
    <citation type="submission" date="2022-10" db="EMBL/GenBank/DDBJ databases">
        <title>Complete Genome of Trichothecium roseum strain YXFP-22015, a Plant Pathogen Isolated from Citrus.</title>
        <authorList>
            <person name="Wang Y."/>
            <person name="Zhu L."/>
        </authorList>
    </citation>
    <scope>NUCLEOTIDE SEQUENCE</scope>
    <source>
        <strain evidence="1">YXFP-22015</strain>
    </source>
</reference>
<accession>A0ACC0VDF1</accession>
<name>A0ACC0VDF1_9HYPO</name>
<sequence length="69" mass="8148">MSLSTCLRVAEYAWNDQMMRPCAMSPITCPRCNALCENLVSRVLNGRYWCRMEDLRRNKSERLISPRIH</sequence>
<evidence type="ECO:0000313" key="1">
    <source>
        <dbReference type="EMBL" id="KAI9904481.1"/>
    </source>
</evidence>
<comment type="caution">
    <text evidence="1">The sequence shown here is derived from an EMBL/GenBank/DDBJ whole genome shotgun (WGS) entry which is preliminary data.</text>
</comment>